<dbReference type="PANTHER" id="PTHR11575">
    <property type="entry name" value="5'-NUCLEOTIDASE-RELATED"/>
    <property type="match status" value="1"/>
</dbReference>
<dbReference type="Pfam" id="PF02872">
    <property type="entry name" value="5_nucleotid_C"/>
    <property type="match status" value="1"/>
</dbReference>
<dbReference type="Proteomes" id="UP001166191">
    <property type="component" value="Unassembled WGS sequence"/>
</dbReference>
<dbReference type="PANTHER" id="PTHR11575:SF24">
    <property type="entry name" value="5'-NUCLEOTIDASE"/>
    <property type="match status" value="1"/>
</dbReference>
<dbReference type="InterPro" id="IPR008334">
    <property type="entry name" value="5'-Nucleotdase_C"/>
</dbReference>
<gene>
    <name evidence="2" type="ORF">KNW02_12135</name>
</gene>
<comment type="caution">
    <text evidence="2">The sequence shown here is derived from an EMBL/GenBank/DDBJ whole genome shotgun (WGS) entry which is preliminary data.</text>
</comment>
<name>A0ABS6AMH2_9RHOB</name>
<feature type="domain" description="5'-Nucleotidase C-terminal" evidence="1">
    <location>
        <begin position="2"/>
        <end position="64"/>
    </location>
</feature>
<reference evidence="2" key="1">
    <citation type="submission" date="2021-06" db="EMBL/GenBank/DDBJ databases">
        <title>Paracoccus bacterium XHP0099 sp. nov., isolated from the surface waters of the Yellow Sea.</title>
        <authorList>
            <person name="Xue H."/>
            <person name="Zhang D."/>
        </authorList>
    </citation>
    <scope>NUCLEOTIDE SEQUENCE</scope>
    <source>
        <strain evidence="2">XHP0099</strain>
    </source>
</reference>
<dbReference type="EMBL" id="JAHKNG010000020">
    <property type="protein sequence ID" value="MBU3030864.1"/>
    <property type="molecule type" value="Genomic_DNA"/>
</dbReference>
<dbReference type="InterPro" id="IPR006179">
    <property type="entry name" value="5_nucleotidase/apyrase"/>
</dbReference>
<organism evidence="2 3">
    <name type="scientific">Paracoccus marinaquae</name>
    <dbReference type="NCBI Taxonomy" id="2841926"/>
    <lineage>
        <taxon>Bacteria</taxon>
        <taxon>Pseudomonadati</taxon>
        <taxon>Pseudomonadota</taxon>
        <taxon>Alphaproteobacteria</taxon>
        <taxon>Rhodobacterales</taxon>
        <taxon>Paracoccaceae</taxon>
        <taxon>Paracoccus</taxon>
    </lineage>
</organism>
<evidence type="ECO:0000259" key="1">
    <source>
        <dbReference type="Pfam" id="PF02872"/>
    </source>
</evidence>
<sequence length="147" mass="15435">MGGIRFSFDPTAAAGDRIEDAVFVDPETGAVRDVRVDDGEVVNPDQDYGVVTLGFLPTGGDGYPFPTGDAFDFTGLLNAGVQTGAATFADDGTEQDALAEYLLANHATSETAFDEADTGRDLDGRIVNLAYQDGAELDAAVDNFIFV</sequence>
<proteinExistence type="predicted"/>
<accession>A0ABS6AMH2</accession>
<evidence type="ECO:0000313" key="2">
    <source>
        <dbReference type="EMBL" id="MBU3030864.1"/>
    </source>
</evidence>
<dbReference type="RefSeq" id="WP_216033579.1">
    <property type="nucleotide sequence ID" value="NZ_JAHKNG010000020.1"/>
</dbReference>
<evidence type="ECO:0000313" key="3">
    <source>
        <dbReference type="Proteomes" id="UP001166191"/>
    </source>
</evidence>
<protein>
    <submittedName>
        <fullName evidence="2">5'-nucleotidase C-terminal domain-containing protein</fullName>
    </submittedName>
</protein>
<keyword evidence="3" id="KW-1185">Reference proteome</keyword>